<proteinExistence type="predicted"/>
<dbReference type="Proteomes" id="UP000265520">
    <property type="component" value="Unassembled WGS sequence"/>
</dbReference>
<keyword evidence="2" id="KW-1185">Reference proteome</keyword>
<evidence type="ECO:0000313" key="1">
    <source>
        <dbReference type="EMBL" id="MCI94416.1"/>
    </source>
</evidence>
<evidence type="ECO:0000313" key="2">
    <source>
        <dbReference type="Proteomes" id="UP000265520"/>
    </source>
</evidence>
<comment type="caution">
    <text evidence="1">The sequence shown here is derived from an EMBL/GenBank/DDBJ whole genome shotgun (WGS) entry which is preliminary data.</text>
</comment>
<organism evidence="1 2">
    <name type="scientific">Trifolium medium</name>
    <dbReference type="NCBI Taxonomy" id="97028"/>
    <lineage>
        <taxon>Eukaryota</taxon>
        <taxon>Viridiplantae</taxon>
        <taxon>Streptophyta</taxon>
        <taxon>Embryophyta</taxon>
        <taxon>Tracheophyta</taxon>
        <taxon>Spermatophyta</taxon>
        <taxon>Magnoliopsida</taxon>
        <taxon>eudicotyledons</taxon>
        <taxon>Gunneridae</taxon>
        <taxon>Pentapetalae</taxon>
        <taxon>rosids</taxon>
        <taxon>fabids</taxon>
        <taxon>Fabales</taxon>
        <taxon>Fabaceae</taxon>
        <taxon>Papilionoideae</taxon>
        <taxon>50 kb inversion clade</taxon>
        <taxon>NPAAA clade</taxon>
        <taxon>Hologalegina</taxon>
        <taxon>IRL clade</taxon>
        <taxon>Trifolieae</taxon>
        <taxon>Trifolium</taxon>
    </lineage>
</organism>
<reference evidence="1 2" key="1">
    <citation type="journal article" date="2018" name="Front. Plant Sci.">
        <title>Red Clover (Trifolium pratense) and Zigzag Clover (T. medium) - A Picture of Genomic Similarities and Differences.</title>
        <authorList>
            <person name="Dluhosova J."/>
            <person name="Istvanek J."/>
            <person name="Nedelnik J."/>
            <person name="Repkova J."/>
        </authorList>
    </citation>
    <scope>NUCLEOTIDE SEQUENCE [LARGE SCALE GENOMIC DNA]</scope>
    <source>
        <strain evidence="2">cv. 10/8</strain>
        <tissue evidence="1">Leaf</tissue>
    </source>
</reference>
<dbReference type="AlphaFoldDB" id="A0A392W1W1"/>
<name>A0A392W1W1_9FABA</name>
<protein>
    <submittedName>
        <fullName evidence="1">Uncharacterized protein</fullName>
    </submittedName>
</protein>
<dbReference type="EMBL" id="LXQA011355471">
    <property type="protein sequence ID" value="MCI94416.1"/>
    <property type="molecule type" value="Genomic_DNA"/>
</dbReference>
<feature type="non-terminal residue" evidence="1">
    <location>
        <position position="41"/>
    </location>
</feature>
<sequence length="41" mass="4646">MSKAKVNAFSWHPSWEDNFEVKTDVTLPAPDDPRPFIASIT</sequence>
<accession>A0A392W1W1</accession>